<keyword evidence="2" id="KW-1185">Reference proteome</keyword>
<evidence type="ECO:0000313" key="2">
    <source>
        <dbReference type="Proteomes" id="UP000019760"/>
    </source>
</evidence>
<reference evidence="1 2" key="2">
    <citation type="journal article" date="2014" name="FEMS Microbiol. Lett.">
        <title>Draft genomic DNA sequence of the facultatively methylotrophic bacterium Acidomonas methanolica type strain MB58.</title>
        <authorList>
            <person name="Higashiura N."/>
            <person name="Hadano H."/>
            <person name="Hirakawa H."/>
            <person name="Matsutani M."/>
            <person name="Takabe S."/>
            <person name="Matsushita K."/>
            <person name="Azuma Y."/>
        </authorList>
    </citation>
    <scope>NUCLEOTIDE SEQUENCE [LARGE SCALE GENOMIC DNA]</scope>
    <source>
        <strain evidence="1 2">MB58</strain>
    </source>
</reference>
<dbReference type="AlphaFoldDB" id="A0A023D9E5"/>
<sequence length="82" mass="9100">MLPATKPDPFEKGCFLISDCPDPLSHLLKNITFGVRNVPEVYPRARVMRQIKQQQACSGLIFRVRPNPSRVTALPGPAARVS</sequence>
<name>A0A023D9E5_ACIMT</name>
<comment type="caution">
    <text evidence="1">The sequence shown here is derived from an EMBL/GenBank/DDBJ whole genome shotgun (WGS) entry which is preliminary data.</text>
</comment>
<gene>
    <name evidence="1" type="ORF">Amme_136_009</name>
</gene>
<reference evidence="2" key="1">
    <citation type="journal article" date="2014" name="FEMS Microbiol. Lett.">
        <title>Draft Genomic DNA Sequence of the Facultatively Methylotrophic Bacterium Acidomonas methanolica type strain MB58.</title>
        <authorList>
            <person name="Higashiura N."/>
            <person name="Hadano H."/>
            <person name="Hirakawa H."/>
            <person name="Matsutani M."/>
            <person name="Takabe S."/>
            <person name="Matsushita K."/>
            <person name="Azuma Y."/>
        </authorList>
    </citation>
    <scope>NUCLEOTIDE SEQUENCE [LARGE SCALE GENOMIC DNA]</scope>
    <source>
        <strain evidence="2">MB58</strain>
    </source>
</reference>
<proteinExistence type="predicted"/>
<protein>
    <submittedName>
        <fullName evidence="1">Uncharacterized protein</fullName>
    </submittedName>
</protein>
<accession>A0A023D9E5</accession>
<evidence type="ECO:0000313" key="1">
    <source>
        <dbReference type="EMBL" id="GAJ30431.1"/>
    </source>
</evidence>
<organism evidence="1 2">
    <name type="scientific">Acidomonas methanolica NBRC 104435</name>
    <dbReference type="NCBI Taxonomy" id="1231351"/>
    <lineage>
        <taxon>Bacteria</taxon>
        <taxon>Pseudomonadati</taxon>
        <taxon>Pseudomonadota</taxon>
        <taxon>Alphaproteobacteria</taxon>
        <taxon>Acetobacterales</taxon>
        <taxon>Acetobacteraceae</taxon>
        <taxon>Acidomonas</taxon>
    </lineage>
</organism>
<dbReference type="Proteomes" id="UP000019760">
    <property type="component" value="Unassembled WGS sequence"/>
</dbReference>
<dbReference type="EMBL" id="BAND01000135">
    <property type="protein sequence ID" value="GAJ30431.1"/>
    <property type="molecule type" value="Genomic_DNA"/>
</dbReference>